<keyword evidence="2" id="KW-1185">Reference proteome</keyword>
<dbReference type="EMBL" id="JADHEC010000026">
    <property type="protein sequence ID" value="MBF2709232.1"/>
    <property type="molecule type" value="Genomic_DNA"/>
</dbReference>
<accession>A0A930XWJ1</accession>
<gene>
    <name evidence="1" type="ORF">IR213_11600</name>
</gene>
<sequence length="209" mass="25114">MDLTTFKKYCINLPLDVLLQKHIIDTESHFFQKIENELDEFDFKKDISETLNVHVRDIIIVGSGKLGFSLKPYISKSKKSFYNFYEFDFKWKRNNSNKKSDLDIAIISSELFDRQFVNLYNESSFYRQEYVEEWGQRPAFAKYLLMGRLATRFLPSKFKLSDDIKDVQEKYQIMFGREINIEIYKSWYFFETYHTNNLSNINLNLISEL</sequence>
<evidence type="ECO:0000313" key="1">
    <source>
        <dbReference type="EMBL" id="MBF2709232.1"/>
    </source>
</evidence>
<proteinExistence type="predicted"/>
<comment type="caution">
    <text evidence="1">The sequence shown here is derived from an EMBL/GenBank/DDBJ whole genome shotgun (WGS) entry which is preliminary data.</text>
</comment>
<reference evidence="1" key="1">
    <citation type="submission" date="2020-11" db="EMBL/GenBank/DDBJ databases">
        <title>Genome of Flavobacterium soyangense.</title>
        <authorList>
            <person name="Liu Q."/>
            <person name="Xin Y.-H."/>
        </authorList>
    </citation>
    <scope>NUCLEOTIDE SEQUENCE</scope>
    <source>
        <strain evidence="1">CGMCC 1.13493</strain>
    </source>
</reference>
<dbReference type="AlphaFoldDB" id="A0A930XWJ1"/>
<dbReference type="RefSeq" id="WP_194312473.1">
    <property type="nucleotide sequence ID" value="NZ_JADHEC010000026.1"/>
</dbReference>
<name>A0A930XWJ1_9FLAO</name>
<evidence type="ECO:0000313" key="2">
    <source>
        <dbReference type="Proteomes" id="UP000646211"/>
    </source>
</evidence>
<protein>
    <submittedName>
        <fullName evidence="1">Uncharacterized protein</fullName>
    </submittedName>
</protein>
<organism evidence="1 2">
    <name type="scientific">Flavobacterium soyangense</name>
    <dbReference type="NCBI Taxonomy" id="2023265"/>
    <lineage>
        <taxon>Bacteria</taxon>
        <taxon>Pseudomonadati</taxon>
        <taxon>Bacteroidota</taxon>
        <taxon>Flavobacteriia</taxon>
        <taxon>Flavobacteriales</taxon>
        <taxon>Flavobacteriaceae</taxon>
        <taxon>Flavobacterium</taxon>
    </lineage>
</organism>
<dbReference type="Proteomes" id="UP000646211">
    <property type="component" value="Unassembled WGS sequence"/>
</dbReference>